<organism evidence="1">
    <name type="scientific">Ixodes ricinus</name>
    <name type="common">Common tick</name>
    <name type="synonym">Acarus ricinus</name>
    <dbReference type="NCBI Taxonomy" id="34613"/>
    <lineage>
        <taxon>Eukaryota</taxon>
        <taxon>Metazoa</taxon>
        <taxon>Ecdysozoa</taxon>
        <taxon>Arthropoda</taxon>
        <taxon>Chelicerata</taxon>
        <taxon>Arachnida</taxon>
        <taxon>Acari</taxon>
        <taxon>Parasitiformes</taxon>
        <taxon>Ixodida</taxon>
        <taxon>Ixodoidea</taxon>
        <taxon>Ixodidae</taxon>
        <taxon>Ixodinae</taxon>
        <taxon>Ixodes</taxon>
    </lineage>
</organism>
<proteinExistence type="predicted"/>
<dbReference type="EMBL" id="GIFC01012930">
    <property type="protein sequence ID" value="MXU95013.1"/>
    <property type="molecule type" value="Transcribed_RNA"/>
</dbReference>
<dbReference type="AlphaFoldDB" id="A0A6B0UYI9"/>
<sequence length="176" mass="19175">MVDSVFELSLGLLGVPGATLCLAQRANGCIAMDLLVAGQACLHGRGLLAEGRGLGAFGESLAPPRLLHLLHRCGQGRGQGCFRHVALVPLCLLLLEKLWLEGLVLLVQFWQLLKTNFQPELVDEILERLVLVMHLLGTVQVLVPVLFGLLDDGLHHINVGMDLPQFLDVGHLFLKQ</sequence>
<name>A0A6B0UYI9_IXORI</name>
<reference evidence="1" key="1">
    <citation type="submission" date="2019-12" db="EMBL/GenBank/DDBJ databases">
        <title>An insight into the sialome of adult female Ixodes ricinus ticks feeding for 6 days.</title>
        <authorList>
            <person name="Perner J."/>
            <person name="Ribeiro J.M.C."/>
        </authorList>
    </citation>
    <scope>NUCLEOTIDE SEQUENCE</scope>
    <source>
        <strain evidence="1">Semi-engorged</strain>
        <tissue evidence="1">Salivary glands</tissue>
    </source>
</reference>
<protein>
    <submittedName>
        <fullName evidence="1">Uncharacterized protein</fullName>
    </submittedName>
</protein>
<evidence type="ECO:0000313" key="1">
    <source>
        <dbReference type="EMBL" id="MXU95013.1"/>
    </source>
</evidence>
<accession>A0A6B0UYI9</accession>